<feature type="transmembrane region" description="Helical" evidence="1">
    <location>
        <begin position="31"/>
        <end position="54"/>
    </location>
</feature>
<sequence length="169" mass="18849">MAVMGESSAAIWTDQLLRTGRAVFPLRRRRVLFRLGLVAAFAINNLVSVVRRLLDEEHGVVWDILGLITCTAFLALIAVSVWQLITQRPALTVDRLGIRIGKRRPGLGWSEIAKIGSLSGIRGAQMLPVIPKNVWANHLNVTQDNVKDLATFAHWLKELVEQHKSEVQS</sequence>
<protein>
    <recommendedName>
        <fullName evidence="4">PH domain-containing protein</fullName>
    </recommendedName>
</protein>
<gene>
    <name evidence="2" type="ORF">GCM10009744_16680</name>
</gene>
<proteinExistence type="predicted"/>
<evidence type="ECO:0008006" key="4">
    <source>
        <dbReference type="Google" id="ProtNLM"/>
    </source>
</evidence>
<feature type="transmembrane region" description="Helical" evidence="1">
    <location>
        <begin position="60"/>
        <end position="85"/>
    </location>
</feature>
<comment type="caution">
    <text evidence="2">The sequence shown here is derived from an EMBL/GenBank/DDBJ whole genome shotgun (WGS) entry which is preliminary data.</text>
</comment>
<dbReference type="EMBL" id="BAAANE010000004">
    <property type="protein sequence ID" value="GAA1629377.1"/>
    <property type="molecule type" value="Genomic_DNA"/>
</dbReference>
<keyword evidence="1" id="KW-1133">Transmembrane helix</keyword>
<evidence type="ECO:0000313" key="2">
    <source>
        <dbReference type="EMBL" id="GAA1629377.1"/>
    </source>
</evidence>
<keyword evidence="1" id="KW-0472">Membrane</keyword>
<keyword evidence="3" id="KW-1185">Reference proteome</keyword>
<evidence type="ECO:0000256" key="1">
    <source>
        <dbReference type="SAM" id="Phobius"/>
    </source>
</evidence>
<accession>A0ABN2F3U0</accession>
<reference evidence="2 3" key="1">
    <citation type="journal article" date="2019" name="Int. J. Syst. Evol. Microbiol.">
        <title>The Global Catalogue of Microorganisms (GCM) 10K type strain sequencing project: providing services to taxonomists for standard genome sequencing and annotation.</title>
        <authorList>
            <consortium name="The Broad Institute Genomics Platform"/>
            <consortium name="The Broad Institute Genome Sequencing Center for Infectious Disease"/>
            <person name="Wu L."/>
            <person name="Ma J."/>
        </authorList>
    </citation>
    <scope>NUCLEOTIDE SEQUENCE [LARGE SCALE GENOMIC DNA]</scope>
    <source>
        <strain evidence="2 3">JCM 14306</strain>
    </source>
</reference>
<name>A0ABN2F3U0_9ACTN</name>
<dbReference type="Proteomes" id="UP001501319">
    <property type="component" value="Unassembled WGS sequence"/>
</dbReference>
<evidence type="ECO:0000313" key="3">
    <source>
        <dbReference type="Proteomes" id="UP001501319"/>
    </source>
</evidence>
<keyword evidence="1" id="KW-0812">Transmembrane</keyword>
<organism evidence="2 3">
    <name type="scientific">Kribbella alba</name>
    <dbReference type="NCBI Taxonomy" id="190197"/>
    <lineage>
        <taxon>Bacteria</taxon>
        <taxon>Bacillati</taxon>
        <taxon>Actinomycetota</taxon>
        <taxon>Actinomycetes</taxon>
        <taxon>Propionibacteriales</taxon>
        <taxon>Kribbellaceae</taxon>
        <taxon>Kribbella</taxon>
    </lineage>
</organism>